<reference evidence="1 2" key="1">
    <citation type="submission" date="2023-10" db="EMBL/GenBank/DDBJ databases">
        <title>Genome Sequence of the Siphoviridae Staphylococcus aureus Phage MVC_VPHSA1.</title>
        <authorList>
            <person name="Deepak S.J."/>
            <person name="Porteen K."/>
            <person name="Wilfred R."/>
            <person name="Anbazhagan S."/>
            <person name="Elango A."/>
            <person name="Senthil Kumar T."/>
            <person name="Narendra B."/>
            <person name="Sureshkannan S."/>
            <person name="Nithya Quintoil M."/>
            <person name="Charley C.A."/>
            <person name="Teresa S."/>
            <person name="Raghavendra A.G."/>
        </authorList>
    </citation>
    <scope>NUCLEOTIDE SEQUENCE [LARGE SCALE GENOMIC DNA]</scope>
</reference>
<dbReference type="Proteomes" id="UP001322219">
    <property type="component" value="Segment"/>
</dbReference>
<name>A0ABZ0QZT2_9CAUD</name>
<organism evidence="1 2">
    <name type="scientific">Staphylococcus phage MVC_VPHSA1</name>
    <dbReference type="NCBI Taxonomy" id="3088876"/>
    <lineage>
        <taxon>Viruses</taxon>
        <taxon>Duplodnaviria</taxon>
        <taxon>Heunggongvirae</taxon>
        <taxon>Uroviricota</taxon>
        <taxon>Caudoviricetes</taxon>
        <taxon>Ehrlichviridae</taxon>
        <taxon>Chennaivirus</taxon>
        <taxon>Chennaivirus MVCVPHSA1</taxon>
    </lineage>
</organism>
<evidence type="ECO:0000313" key="1">
    <source>
        <dbReference type="EMBL" id="WPF64915.1"/>
    </source>
</evidence>
<accession>A0ABZ0QZT2</accession>
<keyword evidence="2" id="KW-1185">Reference proteome</keyword>
<sequence>MELIQQRYNIFTQSFLSGRKPFTKETESISIQTNELQFVNSL</sequence>
<proteinExistence type="predicted"/>
<protein>
    <submittedName>
        <fullName evidence="1">Uncharacterized protein</fullName>
    </submittedName>
</protein>
<gene>
    <name evidence="1" type="ORF">FBHYGVHD_CDS0068</name>
</gene>
<evidence type="ECO:0000313" key="2">
    <source>
        <dbReference type="Proteomes" id="UP001322219"/>
    </source>
</evidence>
<dbReference type="EMBL" id="OR670591">
    <property type="protein sequence ID" value="WPF64915.1"/>
    <property type="molecule type" value="Genomic_DNA"/>
</dbReference>